<evidence type="ECO:0000313" key="1">
    <source>
        <dbReference type="EMBL" id="KAJ3472103.1"/>
    </source>
</evidence>
<keyword evidence="2" id="KW-1185">Reference proteome</keyword>
<evidence type="ECO:0000313" key="2">
    <source>
        <dbReference type="Proteomes" id="UP001148737"/>
    </source>
</evidence>
<proteinExistence type="predicted"/>
<protein>
    <submittedName>
        <fullName evidence="1">Uncharacterized protein</fullName>
    </submittedName>
</protein>
<name>A0ACC1QBB9_9HYPO</name>
<comment type="caution">
    <text evidence="1">The sequence shown here is derived from an EMBL/GenBank/DDBJ whole genome shotgun (WGS) entry which is preliminary data.</text>
</comment>
<accession>A0ACC1QBB9</accession>
<gene>
    <name evidence="1" type="ORF">NLG97_g11284</name>
</gene>
<reference evidence="1" key="1">
    <citation type="submission" date="2022-07" db="EMBL/GenBank/DDBJ databases">
        <title>Genome Sequence of Lecanicillium saksenae.</title>
        <authorList>
            <person name="Buettner E."/>
        </authorList>
    </citation>
    <scope>NUCLEOTIDE SEQUENCE</scope>
    <source>
        <strain evidence="1">VT-O1</strain>
    </source>
</reference>
<sequence length="198" mass="22366">MTRFCRISRLPPSLTHSPNYNGRPTRGRAPHKTPQPKPLTTADLANLLPKRKSKKSRRENAGSDEEDEEEEEEVEEEEVPVTRTRGGRISRPPSRGTSASGNKQGPRTPMRRTRSASQNKTYGRRSSDKENNSDDEEEGDSQFQPLADDTFGDTTATVPLDFQSIDELKRATKKFSEVDKWQLEYEEVAESFSPKGAR</sequence>
<organism evidence="1 2">
    <name type="scientific">Lecanicillium saksenae</name>
    <dbReference type="NCBI Taxonomy" id="468837"/>
    <lineage>
        <taxon>Eukaryota</taxon>
        <taxon>Fungi</taxon>
        <taxon>Dikarya</taxon>
        <taxon>Ascomycota</taxon>
        <taxon>Pezizomycotina</taxon>
        <taxon>Sordariomycetes</taxon>
        <taxon>Hypocreomycetidae</taxon>
        <taxon>Hypocreales</taxon>
        <taxon>Cordycipitaceae</taxon>
        <taxon>Lecanicillium</taxon>
    </lineage>
</organism>
<dbReference type="Proteomes" id="UP001148737">
    <property type="component" value="Unassembled WGS sequence"/>
</dbReference>
<dbReference type="EMBL" id="JANAKD010003476">
    <property type="protein sequence ID" value="KAJ3472103.1"/>
    <property type="molecule type" value="Genomic_DNA"/>
</dbReference>